<accession>A0A5P8WEF0</accession>
<dbReference type="AlphaFoldDB" id="A0A5P8WEF0"/>
<reference evidence="1 2" key="1">
    <citation type="submission" date="2019-10" db="EMBL/GenBank/DDBJ databases">
        <title>Genomic and transcriptomic insights into the perfect genentic adaptation of a filamentous nitrogen-fixing cyanobacterium to rice fields.</title>
        <authorList>
            <person name="Chen Z."/>
        </authorList>
    </citation>
    <scope>NUCLEOTIDE SEQUENCE [LARGE SCALE GENOMIC DNA]</scope>
    <source>
        <strain evidence="1">CCNUC1</strain>
    </source>
</reference>
<evidence type="ECO:0000313" key="2">
    <source>
        <dbReference type="Proteomes" id="UP000326678"/>
    </source>
</evidence>
<evidence type="ECO:0000313" key="1">
    <source>
        <dbReference type="EMBL" id="QFS50556.1"/>
    </source>
</evidence>
<organism evidence="1 2">
    <name type="scientific">Nostoc sphaeroides CCNUC1</name>
    <dbReference type="NCBI Taxonomy" id="2653204"/>
    <lineage>
        <taxon>Bacteria</taxon>
        <taxon>Bacillati</taxon>
        <taxon>Cyanobacteriota</taxon>
        <taxon>Cyanophyceae</taxon>
        <taxon>Nostocales</taxon>
        <taxon>Nostocaceae</taxon>
        <taxon>Nostoc</taxon>
    </lineage>
</organism>
<sequence>MEHPASQQQHFINCLSDFKIRQTIDKEPIQGKARLLKKWADYTSYQKTIQEPELNSEFWLLNKWVVFGVKRAIA</sequence>
<dbReference type="EMBL" id="CP045227">
    <property type="protein sequence ID" value="QFS50556.1"/>
    <property type="molecule type" value="Genomic_DNA"/>
</dbReference>
<protein>
    <submittedName>
        <fullName evidence="1">Uncharacterized protein</fullName>
    </submittedName>
</protein>
<proteinExistence type="predicted"/>
<name>A0A5P8WEF0_9NOSO</name>
<dbReference type="Proteomes" id="UP000326678">
    <property type="component" value="Chromosome Gxm2"/>
</dbReference>
<gene>
    <name evidence="1" type="ORF">GXM_08050</name>
</gene>
<dbReference type="KEGG" id="nsh:GXM_08050"/>
<keyword evidence="2" id="KW-1185">Reference proteome</keyword>